<sequence>MSASEWTSDKSLRRQRNLTEKAQKAYQVIVQKYWTTLTEVKQDIYLLIQAIRERTCTVSDVDTHVRQKLEHYRRNSEGFHRYLSSIRTRFSDIEMENNDQELKNIEKEVQFYLNRVDEHQGTSKQDSMSEQNITVIQKEQDSEDLLTAVQLKSELKSEPPMKITLKSKAKSIRSKLSGKSKISDKSNVNSLYIKQKLKVEELRVRVEYAQQEAELLKQKANVEASIKVLNTQREFAESQKVFEVLDDCMESSEEEFEDKHLSETREKRVRQFVLDQNKILDPISNGDILVPKTDFVEKTDTKPKQNIYCDNNNQDNDLSPVTQITTQPDPNVVQTLDTKSCTLNAKAPPYYPTTINNSSEELAKFIVKKDLLISRIQKFDDKAEYFGSWKKSFCDTVKELSLSASEEVDLLVKYLGPESTKSAVSIRSANYLDLSKARDRIWERLHDRYARPEMVETSIKQKLMYFPKITYKDPKQLYDLLDIVSEIAAIKTYEQYRPLFSYFDSSAGVNPIVAKLPYQLQEKWSTEANKYKEYHSSSYPPFEVFEIFLRKIARMKNDPSFIYEDTGINSAKVHNMTKPKQRQQQNVSVLKTDLPVTKNQQYTRNTSDTVCPLHNTNHTLNKCRQFRLKPIRERQDFLKSKGLCYRCCGQKGHLARDCTAAVTCEVCKSTTHPTALHIEKFTHQQPTTKFQEQKTEPKLEQDTQKVVTACTQICKNQGTRSESKFDHKESFSMIAPDDDKEVRPLLVTCKTNSSDKEVTSDTEFVKIFESFSSWSRLVKTIARLKHIVKSFSQPNGQCKGWHMCALSSDDLRDAEKFILKEAQLEYFSKEINSLKEGRNVSSGSSIISLSPLLDENGILCVGGRLNEGSLPETLPELDTKQLYKSQWKHVVVLSQEFWKKWREQYLSNLQQRRKWNTSSDDIKEGDIVLLKDRELNRTCWPMAIVERTFPSSDDHVRKVQIRVAKDRRCYVRPICELIRLLSE</sequence>
<reference evidence="3" key="1">
    <citation type="submission" date="2021-03" db="EMBL/GenBank/DDBJ databases">
        <authorList>
            <person name="Bekaert M."/>
        </authorList>
    </citation>
    <scope>NUCLEOTIDE SEQUENCE</scope>
</reference>
<dbReference type="Pfam" id="PF18701">
    <property type="entry name" value="DUF5641"/>
    <property type="match status" value="1"/>
</dbReference>
<evidence type="ECO:0000259" key="2">
    <source>
        <dbReference type="Pfam" id="PF18701"/>
    </source>
</evidence>
<evidence type="ECO:0000313" key="4">
    <source>
        <dbReference type="Proteomes" id="UP000683360"/>
    </source>
</evidence>
<feature type="domain" description="DUF5641" evidence="2">
    <location>
        <begin position="885"/>
        <end position="979"/>
    </location>
</feature>
<dbReference type="AlphaFoldDB" id="A0A8S3TT28"/>
<evidence type="ECO:0000256" key="1">
    <source>
        <dbReference type="SAM" id="Coils"/>
    </source>
</evidence>
<feature type="coiled-coil region" evidence="1">
    <location>
        <begin position="199"/>
        <end position="239"/>
    </location>
</feature>
<keyword evidence="1" id="KW-0175">Coiled coil</keyword>
<gene>
    <name evidence="3" type="ORF">MEDL_45514</name>
</gene>
<dbReference type="OrthoDB" id="6188550at2759"/>
<proteinExistence type="predicted"/>
<comment type="caution">
    <text evidence="3">The sequence shown here is derived from an EMBL/GenBank/DDBJ whole genome shotgun (WGS) entry which is preliminary data.</text>
</comment>
<dbReference type="PANTHER" id="PTHR47331:SF6">
    <property type="entry name" value="DOUBLECORTIN DOMAIN-CONTAINING PROTEIN"/>
    <property type="match status" value="1"/>
</dbReference>
<dbReference type="Proteomes" id="UP000683360">
    <property type="component" value="Unassembled WGS sequence"/>
</dbReference>
<evidence type="ECO:0000313" key="3">
    <source>
        <dbReference type="EMBL" id="CAG2232819.1"/>
    </source>
</evidence>
<organism evidence="3 4">
    <name type="scientific">Mytilus edulis</name>
    <name type="common">Blue mussel</name>
    <dbReference type="NCBI Taxonomy" id="6550"/>
    <lineage>
        <taxon>Eukaryota</taxon>
        <taxon>Metazoa</taxon>
        <taxon>Spiralia</taxon>
        <taxon>Lophotrochozoa</taxon>
        <taxon>Mollusca</taxon>
        <taxon>Bivalvia</taxon>
        <taxon>Autobranchia</taxon>
        <taxon>Pteriomorphia</taxon>
        <taxon>Mytilida</taxon>
        <taxon>Mytiloidea</taxon>
        <taxon>Mytilidae</taxon>
        <taxon>Mytilinae</taxon>
        <taxon>Mytilus</taxon>
    </lineage>
</organism>
<protein>
    <recommendedName>
        <fullName evidence="2">DUF5641 domain-containing protein</fullName>
    </recommendedName>
</protein>
<accession>A0A8S3TT28</accession>
<dbReference type="InterPro" id="IPR040676">
    <property type="entry name" value="DUF5641"/>
</dbReference>
<dbReference type="PANTHER" id="PTHR47331">
    <property type="entry name" value="PHD-TYPE DOMAIN-CONTAINING PROTEIN"/>
    <property type="match status" value="1"/>
</dbReference>
<feature type="coiled-coil region" evidence="1">
    <location>
        <begin position="95"/>
        <end position="122"/>
    </location>
</feature>
<name>A0A8S3TT28_MYTED</name>
<keyword evidence="4" id="KW-1185">Reference proteome</keyword>
<dbReference type="EMBL" id="CAJPWZ010002189">
    <property type="protein sequence ID" value="CAG2232819.1"/>
    <property type="molecule type" value="Genomic_DNA"/>
</dbReference>